<dbReference type="Gene3D" id="1.10.510.10">
    <property type="entry name" value="Transferase(Phosphotransferase) domain 1"/>
    <property type="match status" value="1"/>
</dbReference>
<dbReference type="PANTHER" id="PTHR45647:SF15">
    <property type="entry name" value="U-BOX DOMAIN-CONTAINING PROTEIN 35"/>
    <property type="match status" value="1"/>
</dbReference>
<accession>A0A2Z6LIH3</accession>
<protein>
    <recommendedName>
        <fullName evidence="2">RING-type E3 ubiquitin transferase</fullName>
        <ecNumber evidence="2">2.3.2.27</ecNumber>
    </recommendedName>
</protein>
<dbReference type="PANTHER" id="PTHR45647">
    <property type="entry name" value="OS02G0152300 PROTEIN"/>
    <property type="match status" value="1"/>
</dbReference>
<proteinExistence type="predicted"/>
<dbReference type="InterPro" id="IPR001245">
    <property type="entry name" value="Ser-Thr/Tyr_kinase_cat_dom"/>
</dbReference>
<dbReference type="GO" id="GO:0004672">
    <property type="term" value="F:protein kinase activity"/>
    <property type="evidence" value="ECO:0007669"/>
    <property type="project" value="InterPro"/>
</dbReference>
<gene>
    <name evidence="5" type="ORF">TSUD_37310</name>
</gene>
<comment type="catalytic activity">
    <reaction evidence="1">
        <text>S-ubiquitinyl-[E2 ubiquitin-conjugating enzyme]-L-cysteine + [acceptor protein]-L-lysine = [E2 ubiquitin-conjugating enzyme]-L-cysteine + N(6)-ubiquitinyl-[acceptor protein]-L-lysine.</text>
        <dbReference type="EC" id="2.3.2.27"/>
    </reaction>
</comment>
<reference evidence="6" key="1">
    <citation type="journal article" date="2017" name="Front. Plant Sci.">
        <title>Climate Clever Clovers: New Paradigm to Reduce the Environmental Footprint of Ruminants by Breeding Low Methanogenic Forages Utilizing Haplotype Variation.</title>
        <authorList>
            <person name="Kaur P."/>
            <person name="Appels R."/>
            <person name="Bayer P.E."/>
            <person name="Keeble-Gagnere G."/>
            <person name="Wang J."/>
            <person name="Hirakawa H."/>
            <person name="Shirasawa K."/>
            <person name="Vercoe P."/>
            <person name="Stefanova K."/>
            <person name="Durmic Z."/>
            <person name="Nichols P."/>
            <person name="Revell C."/>
            <person name="Isobe S.N."/>
            <person name="Edwards D."/>
            <person name="Erskine W."/>
        </authorList>
    </citation>
    <scope>NUCLEOTIDE SEQUENCE [LARGE SCALE GENOMIC DNA]</scope>
    <source>
        <strain evidence="6">cv. Daliak</strain>
    </source>
</reference>
<name>A0A2Z6LIH3_TRISU</name>
<dbReference type="AlphaFoldDB" id="A0A2Z6LIH3"/>
<evidence type="ECO:0000313" key="5">
    <source>
        <dbReference type="EMBL" id="GAU16973.1"/>
    </source>
</evidence>
<evidence type="ECO:0000259" key="4">
    <source>
        <dbReference type="Pfam" id="PF07714"/>
    </source>
</evidence>
<evidence type="ECO:0000256" key="3">
    <source>
        <dbReference type="ARBA" id="ARBA00022786"/>
    </source>
</evidence>
<organism evidence="5 6">
    <name type="scientific">Trifolium subterraneum</name>
    <name type="common">Subterranean clover</name>
    <dbReference type="NCBI Taxonomy" id="3900"/>
    <lineage>
        <taxon>Eukaryota</taxon>
        <taxon>Viridiplantae</taxon>
        <taxon>Streptophyta</taxon>
        <taxon>Embryophyta</taxon>
        <taxon>Tracheophyta</taxon>
        <taxon>Spermatophyta</taxon>
        <taxon>Magnoliopsida</taxon>
        <taxon>eudicotyledons</taxon>
        <taxon>Gunneridae</taxon>
        <taxon>Pentapetalae</taxon>
        <taxon>rosids</taxon>
        <taxon>fabids</taxon>
        <taxon>Fabales</taxon>
        <taxon>Fabaceae</taxon>
        <taxon>Papilionoideae</taxon>
        <taxon>50 kb inversion clade</taxon>
        <taxon>NPAAA clade</taxon>
        <taxon>Hologalegina</taxon>
        <taxon>IRL clade</taxon>
        <taxon>Trifolieae</taxon>
        <taxon>Trifolium</taxon>
    </lineage>
</organism>
<dbReference type="EC" id="2.3.2.27" evidence="2"/>
<dbReference type="Proteomes" id="UP000242715">
    <property type="component" value="Unassembled WGS sequence"/>
</dbReference>
<evidence type="ECO:0000256" key="1">
    <source>
        <dbReference type="ARBA" id="ARBA00000900"/>
    </source>
</evidence>
<dbReference type="OrthoDB" id="1924358at2759"/>
<keyword evidence="3" id="KW-0833">Ubl conjugation pathway</keyword>
<dbReference type="InterPro" id="IPR051348">
    <property type="entry name" value="U-box_ubiquitin_ligases"/>
</dbReference>
<sequence length="141" mass="16232">MEWCISALHHTTVAVRILHSNGYCKSKQFQQELEILSRIRHRNSLLLLGACPDHGCLVCETQRTVARRIDYSRKTVPPIPWLERFQITWEVASALSFLHTQSHNLSSIAIRNLQISYLVTSSARLVMSVFLQSSIQMIYHV</sequence>
<evidence type="ECO:0000313" key="6">
    <source>
        <dbReference type="Proteomes" id="UP000242715"/>
    </source>
</evidence>
<evidence type="ECO:0000256" key="2">
    <source>
        <dbReference type="ARBA" id="ARBA00012483"/>
    </source>
</evidence>
<keyword evidence="6" id="KW-1185">Reference proteome</keyword>
<dbReference type="GO" id="GO:0061630">
    <property type="term" value="F:ubiquitin protein ligase activity"/>
    <property type="evidence" value="ECO:0007669"/>
    <property type="project" value="UniProtKB-EC"/>
</dbReference>
<feature type="domain" description="Serine-threonine/tyrosine-protein kinase catalytic" evidence="4">
    <location>
        <begin position="9"/>
        <end position="113"/>
    </location>
</feature>
<dbReference type="InterPro" id="IPR011009">
    <property type="entry name" value="Kinase-like_dom_sf"/>
</dbReference>
<dbReference type="EMBL" id="DF973165">
    <property type="protein sequence ID" value="GAU16973.1"/>
    <property type="molecule type" value="Genomic_DNA"/>
</dbReference>
<dbReference type="SUPFAM" id="SSF56112">
    <property type="entry name" value="Protein kinase-like (PK-like)"/>
    <property type="match status" value="1"/>
</dbReference>
<dbReference type="Pfam" id="PF07714">
    <property type="entry name" value="PK_Tyr_Ser-Thr"/>
    <property type="match status" value="1"/>
</dbReference>